<dbReference type="PROSITE" id="PS51257">
    <property type="entry name" value="PROKAR_LIPOPROTEIN"/>
    <property type="match status" value="1"/>
</dbReference>
<feature type="compositionally biased region" description="Gly residues" evidence="1">
    <location>
        <begin position="475"/>
        <end position="485"/>
    </location>
</feature>
<dbReference type="AlphaFoldDB" id="A0A518IU71"/>
<accession>A0A518IU71</accession>
<gene>
    <name evidence="2" type="ORF">Mal33_26210</name>
</gene>
<dbReference type="OrthoDB" id="276527at2"/>
<feature type="region of interest" description="Disordered" evidence="1">
    <location>
        <begin position="448"/>
        <end position="485"/>
    </location>
</feature>
<evidence type="ECO:0000256" key="1">
    <source>
        <dbReference type="SAM" id="MobiDB-lite"/>
    </source>
</evidence>
<keyword evidence="3" id="KW-1185">Reference proteome</keyword>
<feature type="compositionally biased region" description="Polar residues" evidence="1">
    <location>
        <begin position="460"/>
        <end position="471"/>
    </location>
</feature>
<protein>
    <submittedName>
        <fullName evidence="2">Uncharacterized protein</fullName>
    </submittedName>
</protein>
<evidence type="ECO:0000313" key="2">
    <source>
        <dbReference type="EMBL" id="QDV56629.1"/>
    </source>
</evidence>
<dbReference type="Proteomes" id="UP000316770">
    <property type="component" value="Chromosome"/>
</dbReference>
<sequence>MRIGLTHLMLSIAGTVLVTGCAPVRHNLPPAERMMQPGPGVGGPGPGVLAPPAMQMGGGGPMMGGPGMGPGPMMGGGPMMGPGQMGPGQMPPGASEPGSQVAQMPSPIAQAAFNGMYGSGMSNVCNASSGCGCSSCSGGMDDGGGEIVQAAFQMNPTVQVTFARPDSMHVQYDVSGGGSFDSEPLVVPARQNFPAGGLYRLKLTNIVGREGVELYPSLEIAPGNPRTGAYLAHNSIPIQITEEDLDQVLTGNFVTKVIYLPDPDFQGPALAGIDTLVSTRLDPGVDPIIEADRRGSILAILRLGDKDIEMAGQMGAGAMLGGMPNGAGGYMMGMAGAGGYAMGNCANGSCGPMGIPGGAPMPPGLPGMISGVTAPQYGMPITGTPIGLPGPPHIPLGGPASLKSHTMTNRTHSVMPSPVKDVKIGVKMQPGYSYPHPVSRINITEQNIHPGTAYGRPGYTQGSQAVSSPNAPGTVPGGGAYCPPE</sequence>
<dbReference type="EMBL" id="CP036318">
    <property type="protein sequence ID" value="QDV56629.1"/>
    <property type="molecule type" value="Genomic_DNA"/>
</dbReference>
<name>A0A518IU71_9BACT</name>
<dbReference type="RefSeq" id="WP_145123788.1">
    <property type="nucleotide sequence ID" value="NZ_JBLWVY010000015.1"/>
</dbReference>
<proteinExistence type="predicted"/>
<evidence type="ECO:0000313" key="3">
    <source>
        <dbReference type="Proteomes" id="UP000316770"/>
    </source>
</evidence>
<organism evidence="2 3">
    <name type="scientific">Rosistilla oblonga</name>
    <dbReference type="NCBI Taxonomy" id="2527990"/>
    <lineage>
        <taxon>Bacteria</taxon>
        <taxon>Pseudomonadati</taxon>
        <taxon>Planctomycetota</taxon>
        <taxon>Planctomycetia</taxon>
        <taxon>Pirellulales</taxon>
        <taxon>Pirellulaceae</taxon>
        <taxon>Rosistilla</taxon>
    </lineage>
</organism>
<reference evidence="2 3" key="1">
    <citation type="submission" date="2019-02" db="EMBL/GenBank/DDBJ databases">
        <title>Deep-cultivation of Planctomycetes and their phenomic and genomic characterization uncovers novel biology.</title>
        <authorList>
            <person name="Wiegand S."/>
            <person name="Jogler M."/>
            <person name="Boedeker C."/>
            <person name="Pinto D."/>
            <person name="Vollmers J."/>
            <person name="Rivas-Marin E."/>
            <person name="Kohn T."/>
            <person name="Peeters S.H."/>
            <person name="Heuer A."/>
            <person name="Rast P."/>
            <person name="Oberbeckmann S."/>
            <person name="Bunk B."/>
            <person name="Jeske O."/>
            <person name="Meyerdierks A."/>
            <person name="Storesund J.E."/>
            <person name="Kallscheuer N."/>
            <person name="Luecker S."/>
            <person name="Lage O.M."/>
            <person name="Pohl T."/>
            <person name="Merkel B.J."/>
            <person name="Hornburger P."/>
            <person name="Mueller R.-W."/>
            <person name="Bruemmer F."/>
            <person name="Labrenz M."/>
            <person name="Spormann A.M."/>
            <person name="Op den Camp H."/>
            <person name="Overmann J."/>
            <person name="Amann R."/>
            <person name="Jetten M.S.M."/>
            <person name="Mascher T."/>
            <person name="Medema M.H."/>
            <person name="Devos D.P."/>
            <person name="Kaster A.-K."/>
            <person name="Ovreas L."/>
            <person name="Rohde M."/>
            <person name="Galperin M.Y."/>
            <person name="Jogler C."/>
        </authorList>
    </citation>
    <scope>NUCLEOTIDE SEQUENCE [LARGE SCALE GENOMIC DNA]</scope>
    <source>
        <strain evidence="2 3">Mal33</strain>
    </source>
</reference>